<organism evidence="3 4">
    <name type="scientific">Halarchaeum salinum</name>
    <dbReference type="NCBI Taxonomy" id="489912"/>
    <lineage>
        <taxon>Archaea</taxon>
        <taxon>Methanobacteriati</taxon>
        <taxon>Methanobacteriota</taxon>
        <taxon>Stenosarchaea group</taxon>
        <taxon>Halobacteria</taxon>
        <taxon>Halobacteriales</taxon>
        <taxon>Halobacteriaceae</taxon>
    </lineage>
</organism>
<proteinExistence type="predicted"/>
<dbReference type="AlphaFoldDB" id="A0AAV3S8V3"/>
<dbReference type="RefSeq" id="WP_211313069.1">
    <property type="nucleotide sequence ID" value="NZ_BAAABL010000051.1"/>
</dbReference>
<evidence type="ECO:0000313" key="3">
    <source>
        <dbReference type="EMBL" id="GAA0304136.1"/>
    </source>
</evidence>
<keyword evidence="2" id="KW-0472">Membrane</keyword>
<sequence>MSEDESDPETVDSEEPDIEALRLTLKESRRVMDHQIDLFDEIDDKAMRSVRTAVIVVGFIVSALGIAGPDAATNVGRYALSFGVLGVFSLLTTVFAGIGTYVVSDVPYGIGRSYREDVRDGGYTEKEWVEKLLDGYDEWTQELEEEENRNRRYLDVTQFSLFLGVALLAISSGTVVLQSVFGFSSIAAAGVVTAILSLLALSLLISEKTR</sequence>
<evidence type="ECO:0000313" key="4">
    <source>
        <dbReference type="Proteomes" id="UP001500837"/>
    </source>
</evidence>
<feature type="transmembrane region" description="Helical" evidence="2">
    <location>
        <begin position="78"/>
        <end position="103"/>
    </location>
</feature>
<reference evidence="3 4" key="1">
    <citation type="journal article" date="2019" name="Int. J. Syst. Evol. Microbiol.">
        <title>The Global Catalogue of Microorganisms (GCM) 10K type strain sequencing project: providing services to taxonomists for standard genome sequencing and annotation.</title>
        <authorList>
            <consortium name="The Broad Institute Genomics Platform"/>
            <consortium name="The Broad Institute Genome Sequencing Center for Infectious Disease"/>
            <person name="Wu L."/>
            <person name="Ma J."/>
        </authorList>
    </citation>
    <scope>NUCLEOTIDE SEQUENCE [LARGE SCALE GENOMIC DNA]</scope>
    <source>
        <strain evidence="3 4">JCM 16330</strain>
    </source>
</reference>
<dbReference type="EMBL" id="BAAABL010000051">
    <property type="protein sequence ID" value="GAA0304136.1"/>
    <property type="molecule type" value="Genomic_DNA"/>
</dbReference>
<keyword evidence="4" id="KW-1185">Reference proteome</keyword>
<comment type="caution">
    <text evidence="3">The sequence shown here is derived from an EMBL/GenBank/DDBJ whole genome shotgun (WGS) entry which is preliminary data.</text>
</comment>
<feature type="coiled-coil region" evidence="1">
    <location>
        <begin position="129"/>
        <end position="156"/>
    </location>
</feature>
<keyword evidence="2" id="KW-0812">Transmembrane</keyword>
<feature type="transmembrane region" description="Helical" evidence="2">
    <location>
        <begin position="159"/>
        <end position="180"/>
    </location>
</feature>
<evidence type="ECO:0000256" key="2">
    <source>
        <dbReference type="SAM" id="Phobius"/>
    </source>
</evidence>
<keyword evidence="1" id="KW-0175">Coiled coil</keyword>
<dbReference type="Proteomes" id="UP001500837">
    <property type="component" value="Unassembled WGS sequence"/>
</dbReference>
<accession>A0AAV3S8V3</accession>
<protein>
    <submittedName>
        <fullName evidence="3">Uncharacterized protein</fullName>
    </submittedName>
</protein>
<keyword evidence="2" id="KW-1133">Transmembrane helix</keyword>
<feature type="transmembrane region" description="Helical" evidence="2">
    <location>
        <begin position="53"/>
        <end position="72"/>
    </location>
</feature>
<gene>
    <name evidence="3" type="ORF">GCM10009066_17640</name>
</gene>
<feature type="transmembrane region" description="Helical" evidence="2">
    <location>
        <begin position="186"/>
        <end position="205"/>
    </location>
</feature>
<evidence type="ECO:0000256" key="1">
    <source>
        <dbReference type="SAM" id="Coils"/>
    </source>
</evidence>
<name>A0AAV3S8V3_9EURY</name>